<evidence type="ECO:0000259" key="2">
    <source>
        <dbReference type="SMART" id="SM00955"/>
    </source>
</evidence>
<dbReference type="SUPFAM" id="SSF50249">
    <property type="entry name" value="Nucleic acid-binding proteins"/>
    <property type="match status" value="1"/>
</dbReference>
<dbReference type="Pfam" id="PF00773">
    <property type="entry name" value="RNB"/>
    <property type="match status" value="1"/>
</dbReference>
<feature type="region of interest" description="Disordered" evidence="1">
    <location>
        <begin position="1038"/>
        <end position="1062"/>
    </location>
</feature>
<dbReference type="InterPro" id="IPR050180">
    <property type="entry name" value="RNR_Ribonuclease"/>
</dbReference>
<dbReference type="OrthoDB" id="2285229at2759"/>
<dbReference type="GO" id="GO:0000175">
    <property type="term" value="F:3'-5'-RNA exonuclease activity"/>
    <property type="evidence" value="ECO:0007669"/>
    <property type="project" value="TreeGrafter"/>
</dbReference>
<keyword evidence="4" id="KW-1185">Reference proteome</keyword>
<gene>
    <name evidence="3" type="ORF">ASCRUDRAFT_97166</name>
</gene>
<dbReference type="InParanoid" id="A0A1D2VPR5"/>
<name>A0A1D2VPR5_9ASCO</name>
<proteinExistence type="predicted"/>
<dbReference type="InterPro" id="IPR001900">
    <property type="entry name" value="RNase_II/R"/>
</dbReference>
<dbReference type="AlphaFoldDB" id="A0A1D2VPR5"/>
<evidence type="ECO:0000256" key="1">
    <source>
        <dbReference type="SAM" id="MobiDB-lite"/>
    </source>
</evidence>
<organism evidence="3 4">
    <name type="scientific">Ascoidea rubescens DSM 1968</name>
    <dbReference type="NCBI Taxonomy" id="1344418"/>
    <lineage>
        <taxon>Eukaryota</taxon>
        <taxon>Fungi</taxon>
        <taxon>Dikarya</taxon>
        <taxon>Ascomycota</taxon>
        <taxon>Saccharomycotina</taxon>
        <taxon>Saccharomycetes</taxon>
        <taxon>Ascoideaceae</taxon>
        <taxon>Ascoidea</taxon>
    </lineage>
</organism>
<dbReference type="GO" id="GO:0006402">
    <property type="term" value="P:mRNA catabolic process"/>
    <property type="evidence" value="ECO:0007669"/>
    <property type="project" value="TreeGrafter"/>
</dbReference>
<dbReference type="PANTHER" id="PTHR23355:SF9">
    <property type="entry name" value="DIS3-LIKE EXONUCLEASE 2"/>
    <property type="match status" value="1"/>
</dbReference>
<dbReference type="STRING" id="1344418.A0A1D2VPR5"/>
<accession>A0A1D2VPR5</accession>
<feature type="domain" description="RNB" evidence="2">
    <location>
        <begin position="579"/>
        <end position="917"/>
    </location>
</feature>
<sequence length="1129" mass="128762">MLRCNIRNKTSTKKYLRLLEQYQKNKFIERTTESQNQDLTNISRHDKNYFDGVEEAKLLKDDFIEDQLINNFGDSRTFFYYNELFSAPQIGDCVLLYTDLSRPQLFLIYGLPTGAEDPTFTLISTNGDISYTNGKHFKIIIPKVVPKEFLKYSIVKEENNNNFPRVGTSKKTSLLTNLLMDAEQYRPTDDAQLETFVVSDFSRTLIKDLLGPLNQDIWNFIPEVSTKLETIHRVLQYSDGVNHINLISLYKIVESFDLEQFKIDVRKLFLSNNSDMSDIYKKLATKFSKTILESLSFDEVSLGKSYGSLESDLKIDSALYTAIMLSMAKQPRFWGRNFLHFKNISIFPLQKFDSLIKVLKTQEMVAINFIKHISLLLTSIYFITVENDQKLSPLSKSQIESIKRNSGDKATELKKILYLNRFKWNISVKNNLILTPSSILSQISKKDGMALKDSVQKIQKTLVKINSSNVPANFFEILDLIKEYSAGNIDDPQLEAIIAQIIRKIKIFNSLDISKTTAFNLLALIGYAIPAYQNPVIWSNELALPEKDVSFKSDLQKQYCDNISKEQLLSQPDPLENLRVDYGNLKVYCIDSIDANEIDDGVSIEKQSSDKWIVHIHIADPASYISPNSTLAKIAYDRASTVYLPELVSPMLPGSVSEVAGLGKTDAPTRTITFSIPYYPLRSELNERFDMKNSTISGGLLRNFKRLTYNKVSSILEKKKNDSEDSKDLKDLYQISNDLKDLRYKNGAFLFDPNPSLPVNDIVKNVKDKSSFIMSKAGLSLFEDSDATNAPILPMNNPNFKSQLLVSELMVLANSIAGNFFQKNNIPGFYRFIIPVNSENDEISNFLSDFQKRTKTESSIGNPDAFRTFNLIASSGFSPFPMKHFLLGAELYLPSTSPLRRFVDLVSHWQIHSFLSGKNDYFFKQQNINSMVSHINQRSTAIAKSSKRSAVYWMTTYIMNEIEKGTIKNRFEAIVSGIGIPNKQGQIRIFCMIKDYGIPGNLNGIEFLELPKLGDVIKVEIDDIDIVEGSIVLKKLQEKNKSKKPNKKPNMNKNNDSEVGLKQKDKNEIEEDFLKISEIEKIKVKKNLREFKDLDLYKVVEKIRDDYNEIQNVPNFTDEIATPGSIKVS</sequence>
<dbReference type="Proteomes" id="UP000095038">
    <property type="component" value="Unassembled WGS sequence"/>
</dbReference>
<dbReference type="RefSeq" id="XP_020049881.1">
    <property type="nucleotide sequence ID" value="XM_020195229.1"/>
</dbReference>
<dbReference type="EMBL" id="KV454475">
    <property type="protein sequence ID" value="ODV63574.1"/>
    <property type="molecule type" value="Genomic_DNA"/>
</dbReference>
<dbReference type="GO" id="GO:0000932">
    <property type="term" value="C:P-body"/>
    <property type="evidence" value="ECO:0007669"/>
    <property type="project" value="TreeGrafter"/>
</dbReference>
<dbReference type="SMART" id="SM00955">
    <property type="entry name" value="RNB"/>
    <property type="match status" value="1"/>
</dbReference>
<dbReference type="GO" id="GO:0003723">
    <property type="term" value="F:RNA binding"/>
    <property type="evidence" value="ECO:0007669"/>
    <property type="project" value="InterPro"/>
</dbReference>
<dbReference type="PANTHER" id="PTHR23355">
    <property type="entry name" value="RIBONUCLEASE"/>
    <property type="match status" value="1"/>
</dbReference>
<dbReference type="GeneID" id="30968865"/>
<protein>
    <submittedName>
        <fullName evidence="3">RNB-domain-containing protein</fullName>
    </submittedName>
</protein>
<evidence type="ECO:0000313" key="3">
    <source>
        <dbReference type="EMBL" id="ODV63574.1"/>
    </source>
</evidence>
<evidence type="ECO:0000313" key="4">
    <source>
        <dbReference type="Proteomes" id="UP000095038"/>
    </source>
</evidence>
<reference evidence="4" key="1">
    <citation type="submission" date="2016-05" db="EMBL/GenBank/DDBJ databases">
        <title>Comparative genomics of biotechnologically important yeasts.</title>
        <authorList>
            <consortium name="DOE Joint Genome Institute"/>
            <person name="Riley R."/>
            <person name="Haridas S."/>
            <person name="Wolfe K.H."/>
            <person name="Lopes M.R."/>
            <person name="Hittinger C.T."/>
            <person name="Goker M."/>
            <person name="Salamov A."/>
            <person name="Wisecaver J."/>
            <person name="Long T.M."/>
            <person name="Aerts A.L."/>
            <person name="Barry K."/>
            <person name="Choi C."/>
            <person name="Clum A."/>
            <person name="Coughlan A.Y."/>
            <person name="Deshpande S."/>
            <person name="Douglass A.P."/>
            <person name="Hanson S.J."/>
            <person name="Klenk H.-P."/>
            <person name="Labutti K."/>
            <person name="Lapidus A."/>
            <person name="Lindquist E."/>
            <person name="Lipzen A."/>
            <person name="Meier-Kolthoff J.P."/>
            <person name="Ohm R.A."/>
            <person name="Otillar R.P."/>
            <person name="Pangilinan J."/>
            <person name="Peng Y."/>
            <person name="Rokas A."/>
            <person name="Rosa C.A."/>
            <person name="Scheuner C."/>
            <person name="Sibirny A.A."/>
            <person name="Slot J.C."/>
            <person name="Stielow J.B."/>
            <person name="Sun H."/>
            <person name="Kurtzman C.P."/>
            <person name="Blackwell M."/>
            <person name="Grigoriev I.V."/>
            <person name="Jeffries T.W."/>
        </authorList>
    </citation>
    <scope>NUCLEOTIDE SEQUENCE [LARGE SCALE GENOMIC DNA]</scope>
    <source>
        <strain evidence="4">DSM 1968</strain>
    </source>
</reference>
<dbReference type="InterPro" id="IPR012340">
    <property type="entry name" value="NA-bd_OB-fold"/>
</dbReference>
<dbReference type="FunCoup" id="A0A1D2VPR5">
    <property type="interactions" value="121"/>
</dbReference>